<comment type="caution">
    <text evidence="2">The sequence shown here is derived from an EMBL/GenBank/DDBJ whole genome shotgun (WGS) entry which is preliminary data.</text>
</comment>
<gene>
    <name evidence="2" type="ORF">QF035_001247</name>
</gene>
<feature type="compositionally biased region" description="Low complexity" evidence="1">
    <location>
        <begin position="81"/>
        <end position="97"/>
    </location>
</feature>
<feature type="region of interest" description="Disordered" evidence="1">
    <location>
        <begin position="73"/>
        <end position="97"/>
    </location>
</feature>
<dbReference type="PANTHER" id="PTHR35010:SF2">
    <property type="entry name" value="BLL4672 PROTEIN"/>
    <property type="match status" value="1"/>
</dbReference>
<evidence type="ECO:0000256" key="1">
    <source>
        <dbReference type="SAM" id="MobiDB-lite"/>
    </source>
</evidence>
<protein>
    <recommendedName>
        <fullName evidence="4">Transcriptional regulator</fullName>
    </recommendedName>
</protein>
<evidence type="ECO:0008006" key="4">
    <source>
        <dbReference type="Google" id="ProtNLM"/>
    </source>
</evidence>
<accession>A0ABU0SJD9</accession>
<feature type="region of interest" description="Disordered" evidence="1">
    <location>
        <begin position="1"/>
        <end position="22"/>
    </location>
</feature>
<keyword evidence="3" id="KW-1185">Reference proteome</keyword>
<dbReference type="Proteomes" id="UP001230328">
    <property type="component" value="Unassembled WGS sequence"/>
</dbReference>
<evidence type="ECO:0000313" key="3">
    <source>
        <dbReference type="Proteomes" id="UP001230328"/>
    </source>
</evidence>
<reference evidence="2 3" key="1">
    <citation type="submission" date="2023-07" db="EMBL/GenBank/DDBJ databases">
        <title>Comparative genomics of wheat-associated soil bacteria to identify genetic determinants of phenazine resistance.</title>
        <authorList>
            <person name="Mouncey N."/>
        </authorList>
    </citation>
    <scope>NUCLEOTIDE SEQUENCE [LARGE SCALE GENOMIC DNA]</scope>
    <source>
        <strain evidence="2 3">V2I4</strain>
    </source>
</reference>
<organism evidence="2 3">
    <name type="scientific">Streptomyces umbrinus</name>
    <dbReference type="NCBI Taxonomy" id="67370"/>
    <lineage>
        <taxon>Bacteria</taxon>
        <taxon>Bacillati</taxon>
        <taxon>Actinomycetota</taxon>
        <taxon>Actinomycetes</taxon>
        <taxon>Kitasatosporales</taxon>
        <taxon>Streptomycetaceae</taxon>
        <taxon>Streptomyces</taxon>
        <taxon>Streptomyces phaeochromogenes group</taxon>
    </lineage>
</organism>
<dbReference type="EMBL" id="JAUSZI010000002">
    <property type="protein sequence ID" value="MDQ1023665.1"/>
    <property type="molecule type" value="Genomic_DNA"/>
</dbReference>
<dbReference type="PANTHER" id="PTHR35010">
    <property type="entry name" value="BLL4672 PROTEIN-RELATED"/>
    <property type="match status" value="1"/>
</dbReference>
<proteinExistence type="predicted"/>
<name>A0ABU0SJD9_9ACTN</name>
<sequence>MPIPPTADRMATGSELGDYLRSRRERIRPEDIGLPGGDRRRVAGLRREEVALLLLGPDTSASVNMVRMLMDGTGPEPRVCTSRSSTYATPPTSTYGR</sequence>
<evidence type="ECO:0000313" key="2">
    <source>
        <dbReference type="EMBL" id="MDQ1023665.1"/>
    </source>
</evidence>